<dbReference type="OrthoDB" id="10262413at2759"/>
<dbReference type="AlphaFoldDB" id="A0A9P5BXU3"/>
<dbReference type="Proteomes" id="UP000758155">
    <property type="component" value="Unassembled WGS sequence"/>
</dbReference>
<accession>A0A9P5BXU3</accession>
<dbReference type="EMBL" id="SWKV01000061">
    <property type="protein sequence ID" value="KAF3035105.1"/>
    <property type="molecule type" value="Genomic_DNA"/>
</dbReference>
<sequence>MDYFPSGKKDILFPTGGRALITDVNQQAVEVAFDAGLLPREDTPQKKEIRPAPLQQITDELTAGFCEVAKRGWGGKKAVRGKICQSLLGRKPKRRQEAWNQDFLDELVALKESRKCITIASCIGASVEGS</sequence>
<evidence type="ECO:0000313" key="2">
    <source>
        <dbReference type="Proteomes" id="UP000758155"/>
    </source>
</evidence>
<evidence type="ECO:0000313" key="1">
    <source>
        <dbReference type="EMBL" id="KAF3035105.1"/>
    </source>
</evidence>
<gene>
    <name evidence="1" type="ORF">E8E12_004077</name>
</gene>
<reference evidence="1" key="1">
    <citation type="submission" date="2019-04" db="EMBL/GenBank/DDBJ databases">
        <title>Sequencing of skin fungus with MAO and IRED activity.</title>
        <authorList>
            <person name="Marsaioli A.J."/>
            <person name="Bonatto J.M.C."/>
            <person name="Reis Junior O."/>
        </authorList>
    </citation>
    <scope>NUCLEOTIDE SEQUENCE</scope>
    <source>
        <strain evidence="1">28M1</strain>
    </source>
</reference>
<protein>
    <submittedName>
        <fullName evidence="1">Uncharacterized protein</fullName>
    </submittedName>
</protein>
<name>A0A9P5BXU3_9PLEO</name>
<organism evidence="1 2">
    <name type="scientific">Didymella heteroderae</name>
    <dbReference type="NCBI Taxonomy" id="1769908"/>
    <lineage>
        <taxon>Eukaryota</taxon>
        <taxon>Fungi</taxon>
        <taxon>Dikarya</taxon>
        <taxon>Ascomycota</taxon>
        <taxon>Pezizomycotina</taxon>
        <taxon>Dothideomycetes</taxon>
        <taxon>Pleosporomycetidae</taxon>
        <taxon>Pleosporales</taxon>
        <taxon>Pleosporineae</taxon>
        <taxon>Didymellaceae</taxon>
        <taxon>Didymella</taxon>
    </lineage>
</organism>
<keyword evidence="2" id="KW-1185">Reference proteome</keyword>
<proteinExistence type="predicted"/>
<comment type="caution">
    <text evidence="1">The sequence shown here is derived from an EMBL/GenBank/DDBJ whole genome shotgun (WGS) entry which is preliminary data.</text>
</comment>